<accession>A0A3P7CX92</accession>
<protein>
    <submittedName>
        <fullName evidence="1">Uncharacterized protein</fullName>
    </submittedName>
</protein>
<reference evidence="1 2" key="1">
    <citation type="submission" date="2018-11" db="EMBL/GenBank/DDBJ databases">
        <authorList>
            <consortium name="Pathogen Informatics"/>
        </authorList>
    </citation>
    <scope>NUCLEOTIDE SEQUENCE [LARGE SCALE GENOMIC DNA]</scope>
</reference>
<keyword evidence="2" id="KW-1185">Reference proteome</keyword>
<evidence type="ECO:0000313" key="2">
    <source>
        <dbReference type="Proteomes" id="UP000271162"/>
    </source>
</evidence>
<name>A0A3P7CX92_NIPBR</name>
<organism evidence="1 2">
    <name type="scientific">Nippostrongylus brasiliensis</name>
    <name type="common">Rat hookworm</name>
    <dbReference type="NCBI Taxonomy" id="27835"/>
    <lineage>
        <taxon>Eukaryota</taxon>
        <taxon>Metazoa</taxon>
        <taxon>Ecdysozoa</taxon>
        <taxon>Nematoda</taxon>
        <taxon>Chromadorea</taxon>
        <taxon>Rhabditida</taxon>
        <taxon>Rhabditina</taxon>
        <taxon>Rhabditomorpha</taxon>
        <taxon>Strongyloidea</taxon>
        <taxon>Heligmosomidae</taxon>
        <taxon>Nippostrongylus</taxon>
    </lineage>
</organism>
<sequence length="160" mass="18905">MGGFQYTWVDEEDDCTLEFCRKELEAGKIALNLALEIRWDDWSECEQNRQLRERQAHCYLVRKSGYEIPRAEDQLPHEYKWMPKLNSLFDQEPFSSLLASLFVDEEVMKKCYYDEKRVQASFCSPKPIAFGACSFAPWECPTKIAEARKDLWRWTDLGTL</sequence>
<dbReference type="STRING" id="27835.A0A3P7CX92"/>
<dbReference type="AlphaFoldDB" id="A0A3P7CX92"/>
<dbReference type="Proteomes" id="UP000271162">
    <property type="component" value="Unassembled WGS sequence"/>
</dbReference>
<gene>
    <name evidence="1" type="ORF">NBR_LOCUS16132</name>
</gene>
<evidence type="ECO:0000313" key="1">
    <source>
        <dbReference type="EMBL" id="VDL79727.1"/>
    </source>
</evidence>
<dbReference type="EMBL" id="UYSL01022054">
    <property type="protein sequence ID" value="VDL79727.1"/>
    <property type="molecule type" value="Genomic_DNA"/>
</dbReference>
<proteinExistence type="predicted"/>